<keyword evidence="3" id="KW-1185">Reference proteome</keyword>
<gene>
    <name evidence="2" type="ORF">F0562_010354</name>
</gene>
<evidence type="ECO:0000313" key="2">
    <source>
        <dbReference type="EMBL" id="KAA8523931.1"/>
    </source>
</evidence>
<evidence type="ECO:0000256" key="1">
    <source>
        <dbReference type="SAM" id="MobiDB-lite"/>
    </source>
</evidence>
<dbReference type="Proteomes" id="UP000325577">
    <property type="component" value="Linkage Group LG4"/>
</dbReference>
<organism evidence="2 3">
    <name type="scientific">Nyssa sinensis</name>
    <dbReference type="NCBI Taxonomy" id="561372"/>
    <lineage>
        <taxon>Eukaryota</taxon>
        <taxon>Viridiplantae</taxon>
        <taxon>Streptophyta</taxon>
        <taxon>Embryophyta</taxon>
        <taxon>Tracheophyta</taxon>
        <taxon>Spermatophyta</taxon>
        <taxon>Magnoliopsida</taxon>
        <taxon>eudicotyledons</taxon>
        <taxon>Gunneridae</taxon>
        <taxon>Pentapetalae</taxon>
        <taxon>asterids</taxon>
        <taxon>Cornales</taxon>
        <taxon>Nyssaceae</taxon>
        <taxon>Nyssa</taxon>
    </lineage>
</organism>
<sequence length="96" mass="10911">MDMECMKPGSCEVLISRLLQRLESSKESSLKDLQELADRIFTKGKTAPEQMENTNVEVQSSKKQQSKEHSNANLSSLARFLLSRWQGQVSRDLNPN</sequence>
<feature type="region of interest" description="Disordered" evidence="1">
    <location>
        <begin position="44"/>
        <end position="72"/>
    </location>
</feature>
<accession>A0A5J5A3E5</accession>
<dbReference type="EMBL" id="CM018047">
    <property type="protein sequence ID" value="KAA8523931.1"/>
    <property type="molecule type" value="Genomic_DNA"/>
</dbReference>
<evidence type="ECO:0000313" key="3">
    <source>
        <dbReference type="Proteomes" id="UP000325577"/>
    </source>
</evidence>
<protein>
    <submittedName>
        <fullName evidence="2">Uncharacterized protein</fullName>
    </submittedName>
</protein>
<dbReference type="AlphaFoldDB" id="A0A5J5A3E5"/>
<name>A0A5J5A3E5_9ASTE</name>
<proteinExistence type="predicted"/>
<reference evidence="2 3" key="1">
    <citation type="submission" date="2019-09" db="EMBL/GenBank/DDBJ databases">
        <title>A chromosome-level genome assembly of the Chinese tupelo Nyssa sinensis.</title>
        <authorList>
            <person name="Yang X."/>
            <person name="Kang M."/>
            <person name="Yang Y."/>
            <person name="Xiong H."/>
            <person name="Wang M."/>
            <person name="Zhang Z."/>
            <person name="Wang Z."/>
            <person name="Wu H."/>
            <person name="Ma T."/>
            <person name="Liu J."/>
            <person name="Xi Z."/>
        </authorList>
    </citation>
    <scope>NUCLEOTIDE SEQUENCE [LARGE SCALE GENOMIC DNA]</scope>
    <source>
        <strain evidence="2">J267</strain>
        <tissue evidence="2">Leaf</tissue>
    </source>
</reference>